<name>A0A5M3MVR9_CONPW</name>
<dbReference type="Gene3D" id="2.30.110.10">
    <property type="entry name" value="Electron Transport, Fmn-binding Protein, Chain A"/>
    <property type="match status" value="1"/>
</dbReference>
<dbReference type="GeneID" id="19207478"/>
<organism evidence="2 3">
    <name type="scientific">Coniophora puteana (strain RWD-64-598)</name>
    <name type="common">Brown rot fungus</name>
    <dbReference type="NCBI Taxonomy" id="741705"/>
    <lineage>
        <taxon>Eukaryota</taxon>
        <taxon>Fungi</taxon>
        <taxon>Dikarya</taxon>
        <taxon>Basidiomycota</taxon>
        <taxon>Agaricomycotina</taxon>
        <taxon>Agaricomycetes</taxon>
        <taxon>Agaricomycetidae</taxon>
        <taxon>Boletales</taxon>
        <taxon>Coniophorineae</taxon>
        <taxon>Coniophoraceae</taxon>
        <taxon>Coniophora</taxon>
    </lineage>
</organism>
<dbReference type="EMBL" id="JH711576">
    <property type="protein sequence ID" value="EIW83140.1"/>
    <property type="molecule type" value="Genomic_DNA"/>
</dbReference>
<dbReference type="PANTHER" id="PTHR37273:SF1">
    <property type="entry name" value="ADL397C-AP"/>
    <property type="match status" value="1"/>
</dbReference>
<dbReference type="AlphaFoldDB" id="A0A5M3MVR9"/>
<reference evidence="3" key="1">
    <citation type="journal article" date="2012" name="Science">
        <title>The Paleozoic origin of enzymatic lignin decomposition reconstructed from 31 fungal genomes.</title>
        <authorList>
            <person name="Floudas D."/>
            <person name="Binder M."/>
            <person name="Riley R."/>
            <person name="Barry K."/>
            <person name="Blanchette R.A."/>
            <person name="Henrissat B."/>
            <person name="Martinez A.T."/>
            <person name="Otillar R."/>
            <person name="Spatafora J.W."/>
            <person name="Yadav J.S."/>
            <person name="Aerts A."/>
            <person name="Benoit I."/>
            <person name="Boyd A."/>
            <person name="Carlson A."/>
            <person name="Copeland A."/>
            <person name="Coutinho P.M."/>
            <person name="de Vries R.P."/>
            <person name="Ferreira P."/>
            <person name="Findley K."/>
            <person name="Foster B."/>
            <person name="Gaskell J."/>
            <person name="Glotzer D."/>
            <person name="Gorecki P."/>
            <person name="Heitman J."/>
            <person name="Hesse C."/>
            <person name="Hori C."/>
            <person name="Igarashi K."/>
            <person name="Jurgens J.A."/>
            <person name="Kallen N."/>
            <person name="Kersten P."/>
            <person name="Kohler A."/>
            <person name="Kuees U."/>
            <person name="Kumar T.K.A."/>
            <person name="Kuo A."/>
            <person name="LaButti K."/>
            <person name="Larrondo L.F."/>
            <person name="Lindquist E."/>
            <person name="Ling A."/>
            <person name="Lombard V."/>
            <person name="Lucas S."/>
            <person name="Lundell T."/>
            <person name="Martin R."/>
            <person name="McLaughlin D.J."/>
            <person name="Morgenstern I."/>
            <person name="Morin E."/>
            <person name="Murat C."/>
            <person name="Nagy L.G."/>
            <person name="Nolan M."/>
            <person name="Ohm R.A."/>
            <person name="Patyshakuliyeva A."/>
            <person name="Rokas A."/>
            <person name="Ruiz-Duenas F.J."/>
            <person name="Sabat G."/>
            <person name="Salamov A."/>
            <person name="Samejima M."/>
            <person name="Schmutz J."/>
            <person name="Slot J.C."/>
            <person name="St John F."/>
            <person name="Stenlid J."/>
            <person name="Sun H."/>
            <person name="Sun S."/>
            <person name="Syed K."/>
            <person name="Tsang A."/>
            <person name="Wiebenga A."/>
            <person name="Young D."/>
            <person name="Pisabarro A."/>
            <person name="Eastwood D.C."/>
            <person name="Martin F."/>
            <person name="Cullen D."/>
            <person name="Grigoriev I.V."/>
            <person name="Hibbett D.S."/>
        </authorList>
    </citation>
    <scope>NUCLEOTIDE SEQUENCE [LARGE SCALE GENOMIC DNA]</scope>
    <source>
        <strain evidence="3">RWD-64-598 SS2</strain>
    </source>
</reference>
<comment type="caution">
    <text evidence="2">The sequence shown here is derived from an EMBL/GenBank/DDBJ whole genome shotgun (WGS) entry which is preliminary data.</text>
</comment>
<proteinExistence type="predicted"/>
<feature type="domain" description="CREG-like beta-barrel" evidence="1">
    <location>
        <begin position="15"/>
        <end position="74"/>
    </location>
</feature>
<dbReference type="InterPro" id="IPR055343">
    <property type="entry name" value="CREG_beta-barrel"/>
</dbReference>
<evidence type="ECO:0000313" key="2">
    <source>
        <dbReference type="EMBL" id="EIW83140.1"/>
    </source>
</evidence>
<evidence type="ECO:0000313" key="3">
    <source>
        <dbReference type="Proteomes" id="UP000053558"/>
    </source>
</evidence>
<dbReference type="SUPFAM" id="SSF50475">
    <property type="entry name" value="FMN-binding split barrel"/>
    <property type="match status" value="1"/>
</dbReference>
<dbReference type="PANTHER" id="PTHR37273">
    <property type="entry name" value="CHROMOSOME 8, WHOLE GENOME SHOTGUN SEQUENCE"/>
    <property type="match status" value="1"/>
</dbReference>
<dbReference type="OrthoDB" id="2138282at2759"/>
<dbReference type="Pfam" id="PF13883">
    <property type="entry name" value="CREG_beta-barrel"/>
    <property type="match status" value="1"/>
</dbReference>
<dbReference type="OMA" id="EAAHISY"/>
<dbReference type="RefSeq" id="XP_007766307.1">
    <property type="nucleotide sequence ID" value="XM_007768117.1"/>
</dbReference>
<protein>
    <recommendedName>
        <fullName evidence="1">CREG-like beta-barrel domain-containing protein</fullName>
    </recommendedName>
</protein>
<accession>A0A5M3MVR9</accession>
<sequence length="90" mass="10385">MGTVTVYENAKDVPDREALQACYLAAHPDAEWWLPEDEEAAHISYWARFDPHHVYFVGGFGDEHFIGYVPLDMYREALPSRKVIVDQSSR</sequence>
<gene>
    <name evidence="2" type="ORF">CONPUDRAFT_51896</name>
</gene>
<dbReference type="Proteomes" id="UP000053558">
    <property type="component" value="Unassembled WGS sequence"/>
</dbReference>
<dbReference type="KEGG" id="cput:CONPUDRAFT_51896"/>
<dbReference type="InterPro" id="IPR012349">
    <property type="entry name" value="Split_barrel_FMN-bd"/>
</dbReference>
<keyword evidence="3" id="KW-1185">Reference proteome</keyword>
<evidence type="ECO:0000259" key="1">
    <source>
        <dbReference type="Pfam" id="PF13883"/>
    </source>
</evidence>